<comment type="caution">
    <text evidence="5">The sequence shown here is derived from an EMBL/GenBank/DDBJ whole genome shotgun (WGS) entry which is preliminary data.</text>
</comment>
<gene>
    <name evidence="5" type="ORF">FYC77_10835</name>
</gene>
<feature type="domain" description="HVO-0513-like N-terminal" evidence="4">
    <location>
        <begin position="18"/>
        <end position="149"/>
    </location>
</feature>
<proteinExistence type="predicted"/>
<dbReference type="RefSeq" id="WP_149081521.1">
    <property type="nucleotide sequence ID" value="NZ_VTAW01000012.1"/>
</dbReference>
<evidence type="ECO:0000259" key="4">
    <source>
        <dbReference type="Pfam" id="PF24278"/>
    </source>
</evidence>
<dbReference type="EMBL" id="VTAW01000012">
    <property type="protein sequence ID" value="TYT61960.1"/>
    <property type="molecule type" value="Genomic_DNA"/>
</dbReference>
<reference evidence="5 6" key="1">
    <citation type="submission" date="2019-08" db="EMBL/GenBank/DDBJ databases">
        <title>Archaea genome.</title>
        <authorList>
            <person name="Kajale S."/>
            <person name="Shouche Y."/>
            <person name="Deshpande N."/>
            <person name="Sharma A."/>
        </authorList>
    </citation>
    <scope>NUCLEOTIDE SEQUENCE [LARGE SCALE GENOMIC DNA]</scope>
    <source>
        <strain evidence="5 6">ESP3B_9</strain>
    </source>
</reference>
<evidence type="ECO:0000313" key="5">
    <source>
        <dbReference type="EMBL" id="TYT61960.1"/>
    </source>
</evidence>
<dbReference type="InterPro" id="IPR007050">
    <property type="entry name" value="HTH_bacterioopsin"/>
</dbReference>
<protein>
    <submittedName>
        <fullName evidence="5">Bacterio-opsin activator</fullName>
    </submittedName>
</protein>
<dbReference type="InterPro" id="IPR056493">
    <property type="entry name" value="HVO_0513_N"/>
</dbReference>
<keyword evidence="6" id="KW-1185">Reference proteome</keyword>
<dbReference type="Pfam" id="PF24278">
    <property type="entry name" value="HVO_0513_N"/>
    <property type="match status" value="1"/>
</dbReference>
<dbReference type="PANTHER" id="PTHR34236:SF1">
    <property type="entry name" value="DIMETHYL SULFOXIDE REDUCTASE TRANSCRIPTIONAL ACTIVATOR"/>
    <property type="match status" value="1"/>
</dbReference>
<evidence type="ECO:0000256" key="1">
    <source>
        <dbReference type="ARBA" id="ARBA00023015"/>
    </source>
</evidence>
<evidence type="ECO:0000259" key="3">
    <source>
        <dbReference type="Pfam" id="PF04967"/>
    </source>
</evidence>
<accession>A0A5D5AR92</accession>
<organism evidence="5 6">
    <name type="scientific">Natrialba swarupiae</name>
    <dbReference type="NCBI Taxonomy" id="2448032"/>
    <lineage>
        <taxon>Archaea</taxon>
        <taxon>Methanobacteriati</taxon>
        <taxon>Methanobacteriota</taxon>
        <taxon>Stenosarchaea group</taxon>
        <taxon>Halobacteria</taxon>
        <taxon>Halobacteriales</taxon>
        <taxon>Natrialbaceae</taxon>
        <taxon>Natrialba</taxon>
    </lineage>
</organism>
<evidence type="ECO:0000313" key="6">
    <source>
        <dbReference type="Proteomes" id="UP000324104"/>
    </source>
</evidence>
<sequence>MQFVDLTVEPGPAYQSELSRTLASSEAIVREELLTWRMSRGMVLNQLSFVHGDPDVYADALAEASEIVQYEIRPVDDERFYVYLQEANAHERPSWWTAFLEHDLIHVPPVVVEDGVVRITILGAFETLGEVVDDLSEAVSVEIDSVGEYHGRGRRITDRLTTRQYRALRVATRRGYYDVPRAGSLADVAEELECTESTASDLLRRAEREIVHALVASVDD</sequence>
<dbReference type="PANTHER" id="PTHR34236">
    <property type="entry name" value="DIMETHYL SULFOXIDE REDUCTASE TRANSCRIPTIONAL ACTIVATOR"/>
    <property type="match status" value="1"/>
</dbReference>
<dbReference type="Pfam" id="PF04967">
    <property type="entry name" value="HTH_10"/>
    <property type="match status" value="1"/>
</dbReference>
<dbReference type="Proteomes" id="UP000324104">
    <property type="component" value="Unassembled WGS sequence"/>
</dbReference>
<evidence type="ECO:0000256" key="2">
    <source>
        <dbReference type="ARBA" id="ARBA00023163"/>
    </source>
</evidence>
<feature type="domain" description="HTH bat-type" evidence="3">
    <location>
        <begin position="160"/>
        <end position="211"/>
    </location>
</feature>
<keyword evidence="2" id="KW-0804">Transcription</keyword>
<dbReference type="AlphaFoldDB" id="A0A5D5AR92"/>
<keyword evidence="1" id="KW-0805">Transcription regulation</keyword>
<name>A0A5D5AR92_9EURY</name>